<dbReference type="InterPro" id="IPR004394">
    <property type="entry name" value="Iojap/RsfS/C7orf30"/>
</dbReference>
<sequence length="107" mass="11536">MAIAAAALDKKAEDVTVLDVRGLTSYADYFVLMTADSDRQASAIADHVEQTMKAQGVTKVGVEGYQGGRWILVDYGDVVAHVMGREARGFYDLEGLWADAPRVAVEA</sequence>
<evidence type="ECO:0000256" key="1">
    <source>
        <dbReference type="ARBA" id="ARBA00010574"/>
    </source>
</evidence>
<dbReference type="GO" id="GO:0005737">
    <property type="term" value="C:cytoplasm"/>
    <property type="evidence" value="ECO:0007669"/>
    <property type="project" value="UniProtKB-SubCell"/>
</dbReference>
<dbReference type="HOGENOM" id="CLU_092688_2_2_7"/>
<organism evidence="3 4">
    <name type="scientific">Anaeromyxobacter dehalogenans (strain 2CP-C)</name>
    <dbReference type="NCBI Taxonomy" id="290397"/>
    <lineage>
        <taxon>Bacteria</taxon>
        <taxon>Pseudomonadati</taxon>
        <taxon>Myxococcota</taxon>
        <taxon>Myxococcia</taxon>
        <taxon>Myxococcales</taxon>
        <taxon>Cystobacterineae</taxon>
        <taxon>Anaeromyxobacteraceae</taxon>
        <taxon>Anaeromyxobacter</taxon>
    </lineage>
</organism>
<accession>Q2IMF9</accession>
<dbReference type="KEGG" id="ade:Adeh_0213"/>
<comment type="similarity">
    <text evidence="1 2">Belongs to the Iojap/RsfS family.</text>
</comment>
<evidence type="ECO:0000313" key="3">
    <source>
        <dbReference type="EMBL" id="ABC79990.1"/>
    </source>
</evidence>
<dbReference type="GO" id="GO:0090071">
    <property type="term" value="P:negative regulation of ribosome biogenesis"/>
    <property type="evidence" value="ECO:0007669"/>
    <property type="project" value="UniProtKB-UniRule"/>
</dbReference>
<dbReference type="SUPFAM" id="SSF81301">
    <property type="entry name" value="Nucleotidyltransferase"/>
    <property type="match status" value="1"/>
</dbReference>
<gene>
    <name evidence="2" type="primary">rsfS</name>
    <name evidence="3" type="ordered locus">Adeh_0213</name>
</gene>
<keyword evidence="2" id="KW-0810">Translation regulation</keyword>
<dbReference type="Proteomes" id="UP000001935">
    <property type="component" value="Chromosome"/>
</dbReference>
<dbReference type="EMBL" id="CP000251">
    <property type="protein sequence ID" value="ABC79990.1"/>
    <property type="molecule type" value="Genomic_DNA"/>
</dbReference>
<dbReference type="AlphaFoldDB" id="Q2IMF9"/>
<dbReference type="eggNOG" id="COG0799">
    <property type="taxonomic scope" value="Bacteria"/>
</dbReference>
<reference evidence="3" key="1">
    <citation type="submission" date="2006-01" db="EMBL/GenBank/DDBJ databases">
        <title>Complete sequence of Anaeromyxobacter dehalogenans 2CP-C.</title>
        <authorList>
            <consortium name="US DOE Joint Genome Institute"/>
            <person name="Copeland A."/>
            <person name="Lucas S."/>
            <person name="Lapidus A."/>
            <person name="Barry K."/>
            <person name="Detter J.C."/>
            <person name="Glavina T."/>
            <person name="Hammon N."/>
            <person name="Israni S."/>
            <person name="Pitluck S."/>
            <person name="Brettin T."/>
            <person name="Bruce D."/>
            <person name="Han C."/>
            <person name="Tapia R."/>
            <person name="Gilna P."/>
            <person name="Kiss H."/>
            <person name="Schmutz J."/>
            <person name="Larimer F."/>
            <person name="Land M."/>
            <person name="Kyrpides N."/>
            <person name="Anderson I."/>
            <person name="Sanford R.A."/>
            <person name="Ritalahti K.M."/>
            <person name="Thomas H.S."/>
            <person name="Kirby J.R."/>
            <person name="Zhulin I.B."/>
            <person name="Loeffler F.E."/>
            <person name="Richardson P."/>
        </authorList>
    </citation>
    <scope>NUCLEOTIDE SEQUENCE</scope>
    <source>
        <strain evidence="3">2CP-C</strain>
    </source>
</reference>
<dbReference type="Pfam" id="PF02410">
    <property type="entry name" value="RsfS"/>
    <property type="match status" value="1"/>
</dbReference>
<dbReference type="STRING" id="290397.Adeh_0213"/>
<dbReference type="GO" id="GO:0043023">
    <property type="term" value="F:ribosomal large subunit binding"/>
    <property type="evidence" value="ECO:0007669"/>
    <property type="project" value="TreeGrafter"/>
</dbReference>
<dbReference type="GO" id="GO:0042256">
    <property type="term" value="P:cytosolic ribosome assembly"/>
    <property type="evidence" value="ECO:0007669"/>
    <property type="project" value="UniProtKB-UniRule"/>
</dbReference>
<comment type="function">
    <text evidence="2">Functions as a ribosomal silencing factor. Interacts with ribosomal protein uL14 (rplN), blocking formation of intersubunit bridge B8. Prevents association of the 30S and 50S ribosomal subunits and the formation of functional ribosomes, thus repressing translation.</text>
</comment>
<comment type="subcellular location">
    <subcellularLocation>
        <location evidence="2">Cytoplasm</location>
    </subcellularLocation>
</comment>
<dbReference type="HAMAP" id="MF_01477">
    <property type="entry name" value="Iojap_RsfS"/>
    <property type="match status" value="1"/>
</dbReference>
<evidence type="ECO:0000256" key="2">
    <source>
        <dbReference type="HAMAP-Rule" id="MF_01477"/>
    </source>
</evidence>
<dbReference type="GO" id="GO:0017148">
    <property type="term" value="P:negative regulation of translation"/>
    <property type="evidence" value="ECO:0007669"/>
    <property type="project" value="UniProtKB-UniRule"/>
</dbReference>
<evidence type="ECO:0000313" key="4">
    <source>
        <dbReference type="Proteomes" id="UP000001935"/>
    </source>
</evidence>
<dbReference type="Gene3D" id="3.30.460.10">
    <property type="entry name" value="Beta Polymerase, domain 2"/>
    <property type="match status" value="1"/>
</dbReference>
<proteinExistence type="inferred from homology"/>
<dbReference type="InterPro" id="IPR043519">
    <property type="entry name" value="NT_sf"/>
</dbReference>
<dbReference type="PANTHER" id="PTHR21043">
    <property type="entry name" value="IOJAP SUPERFAMILY ORTHOLOG"/>
    <property type="match status" value="1"/>
</dbReference>
<name>Q2IMF9_ANADE</name>
<keyword evidence="2" id="KW-0963">Cytoplasm</keyword>
<comment type="subunit">
    <text evidence="2">Interacts with ribosomal protein uL14 (rplN).</text>
</comment>
<keyword evidence="2" id="KW-0678">Repressor</keyword>
<protein>
    <recommendedName>
        <fullName evidence="2">Ribosomal silencing factor RsfS</fullName>
    </recommendedName>
</protein>
<dbReference type="NCBIfam" id="TIGR00090">
    <property type="entry name" value="rsfS_iojap_ybeB"/>
    <property type="match status" value="1"/>
</dbReference>
<dbReference type="PANTHER" id="PTHR21043:SF0">
    <property type="entry name" value="MITOCHONDRIAL ASSEMBLY OF RIBOSOMAL LARGE SUBUNIT PROTEIN 1"/>
    <property type="match status" value="1"/>
</dbReference>